<organism evidence="1 2">
    <name type="scientific">Glycomyces harbinensis</name>
    <dbReference type="NCBI Taxonomy" id="58114"/>
    <lineage>
        <taxon>Bacteria</taxon>
        <taxon>Bacillati</taxon>
        <taxon>Actinomycetota</taxon>
        <taxon>Actinomycetes</taxon>
        <taxon>Glycomycetales</taxon>
        <taxon>Glycomycetaceae</taxon>
        <taxon>Glycomyces</taxon>
    </lineage>
</organism>
<keyword evidence="2" id="KW-1185">Reference proteome</keyword>
<accession>A0A1G7BBN1</accession>
<evidence type="ECO:0000313" key="1">
    <source>
        <dbReference type="EMBL" id="SDE23645.1"/>
    </source>
</evidence>
<reference evidence="2" key="1">
    <citation type="submission" date="2016-10" db="EMBL/GenBank/DDBJ databases">
        <authorList>
            <person name="Varghese N."/>
            <person name="Submissions S."/>
        </authorList>
    </citation>
    <scope>NUCLEOTIDE SEQUENCE [LARGE SCALE GENOMIC DNA]</scope>
    <source>
        <strain evidence="2">CGMCC 4.3516</strain>
    </source>
</reference>
<dbReference type="AlphaFoldDB" id="A0A1G7BBN1"/>
<proteinExistence type="predicted"/>
<protein>
    <submittedName>
        <fullName evidence="1">Uncharacterized protein</fullName>
    </submittedName>
</protein>
<dbReference type="EMBL" id="FNAD01000016">
    <property type="protein sequence ID" value="SDE23645.1"/>
    <property type="molecule type" value="Genomic_DNA"/>
</dbReference>
<dbReference type="Proteomes" id="UP000198949">
    <property type="component" value="Unassembled WGS sequence"/>
</dbReference>
<name>A0A1G7BBN1_9ACTN</name>
<gene>
    <name evidence="1" type="ORF">SAMN05216270_11623</name>
</gene>
<sequence>MEGPVLTELSAFTEDERDRIIETPGVVLKGAIVADGSKNALAFLKEVTAGAKVFREAQRHENAFVKAVATALKDRGTGVENDHELPFTDVAMTAALKQAEEALALLRERGDATDADAYADWLLRIATEVAKAARSKEAGFFSRKVDISEGEKLFIEQLTAAVGR</sequence>
<evidence type="ECO:0000313" key="2">
    <source>
        <dbReference type="Proteomes" id="UP000198949"/>
    </source>
</evidence>